<organism evidence="4 5">
    <name type="scientific">Alkalimonas collagenimarina</name>
    <dbReference type="NCBI Taxonomy" id="400390"/>
    <lineage>
        <taxon>Bacteria</taxon>
        <taxon>Pseudomonadati</taxon>
        <taxon>Pseudomonadota</taxon>
        <taxon>Gammaproteobacteria</taxon>
        <taxon>Alkalimonas</taxon>
    </lineage>
</organism>
<comment type="similarity">
    <text evidence="1">Belongs to the bacterial solute-binding protein 3 family.</text>
</comment>
<proteinExistence type="inferred from homology"/>
<comment type="caution">
    <text evidence="4">The sequence shown here is derived from an EMBL/GenBank/DDBJ whole genome shotgun (WGS) entry which is preliminary data.</text>
</comment>
<dbReference type="SUPFAM" id="SSF53850">
    <property type="entry name" value="Periplasmic binding protein-like II"/>
    <property type="match status" value="1"/>
</dbReference>
<sequence length="252" mass="28760">MKHLYISLLCCFSALVISEQPELEWCLDDFPNRHSYPSHGSPYGPTVDFMQELAKRADIRIRFSPNTPFARCLRLMEQGKTDLMTSLNTSPDRQAFMHLIPYDHARPEVLYLRHDANDVWSVSELNTLHLMVIRGYTYNASVLNLVAEHGQTIEVDSLESGLTMLLLGRANALLAPSQSSRNLIQSNSRYHDQFKTASLKFQLSEPRYVHLGLSQKSPHAHLKQQLHDAIESMVADDLIHRYFHGAPAQPEH</sequence>
<reference evidence="4 5" key="1">
    <citation type="submission" date="2023-08" db="EMBL/GenBank/DDBJ databases">
        <authorList>
            <person name="Joshi A."/>
            <person name="Thite S."/>
        </authorList>
    </citation>
    <scope>NUCLEOTIDE SEQUENCE [LARGE SCALE GENOMIC DNA]</scope>
    <source>
        <strain evidence="4 5">AC40</strain>
    </source>
</reference>
<protein>
    <submittedName>
        <fullName evidence="4">Transporter substrate-binding domain-containing protein</fullName>
    </submittedName>
</protein>
<evidence type="ECO:0000313" key="4">
    <source>
        <dbReference type="EMBL" id="MDP4537846.1"/>
    </source>
</evidence>
<dbReference type="Pfam" id="PF00497">
    <property type="entry name" value="SBP_bac_3"/>
    <property type="match status" value="1"/>
</dbReference>
<keyword evidence="5" id="KW-1185">Reference proteome</keyword>
<dbReference type="InterPro" id="IPR001638">
    <property type="entry name" value="Solute-binding_3/MltF_N"/>
</dbReference>
<feature type="domain" description="Solute-binding protein family 3/N-terminal" evidence="3">
    <location>
        <begin position="35"/>
        <end position="240"/>
    </location>
</feature>
<dbReference type="PANTHER" id="PTHR35936:SF35">
    <property type="entry name" value="L-CYSTINE-BINDING PROTEIN TCYJ"/>
    <property type="match status" value="1"/>
</dbReference>
<accession>A0ABT9H3D8</accession>
<dbReference type="PANTHER" id="PTHR35936">
    <property type="entry name" value="MEMBRANE-BOUND LYTIC MUREIN TRANSGLYCOSYLASE F"/>
    <property type="match status" value="1"/>
</dbReference>
<evidence type="ECO:0000256" key="1">
    <source>
        <dbReference type="ARBA" id="ARBA00010333"/>
    </source>
</evidence>
<evidence type="ECO:0000256" key="2">
    <source>
        <dbReference type="ARBA" id="ARBA00022729"/>
    </source>
</evidence>
<dbReference type="Proteomes" id="UP001231616">
    <property type="component" value="Unassembled WGS sequence"/>
</dbReference>
<evidence type="ECO:0000313" key="5">
    <source>
        <dbReference type="Proteomes" id="UP001231616"/>
    </source>
</evidence>
<dbReference type="Gene3D" id="3.40.190.10">
    <property type="entry name" value="Periplasmic binding protein-like II"/>
    <property type="match status" value="2"/>
</dbReference>
<dbReference type="RefSeq" id="WP_305895095.1">
    <property type="nucleotide sequence ID" value="NZ_JAUZVZ010000036.1"/>
</dbReference>
<gene>
    <name evidence="4" type="ORF">Q3O60_16805</name>
</gene>
<keyword evidence="2" id="KW-0732">Signal</keyword>
<name>A0ABT9H3D8_9GAMM</name>
<dbReference type="EMBL" id="JAUZVZ010000036">
    <property type="protein sequence ID" value="MDP4537846.1"/>
    <property type="molecule type" value="Genomic_DNA"/>
</dbReference>
<evidence type="ECO:0000259" key="3">
    <source>
        <dbReference type="Pfam" id="PF00497"/>
    </source>
</evidence>